<proteinExistence type="predicted"/>
<dbReference type="OrthoDB" id="7477068at2759"/>
<gene>
    <name evidence="2" type="ORF">Cfor_11178</name>
</gene>
<dbReference type="InterPro" id="IPR004875">
    <property type="entry name" value="DDE_SF_endonuclease_dom"/>
</dbReference>
<dbReference type="PANTHER" id="PTHR19303:SF71">
    <property type="entry name" value="ZINC FINGER PHD-TYPE DOMAIN-CONTAINING PROTEIN"/>
    <property type="match status" value="1"/>
</dbReference>
<dbReference type="AlphaFoldDB" id="A0A6L2PW10"/>
<reference evidence="3" key="1">
    <citation type="submission" date="2020-01" db="EMBL/GenBank/DDBJ databases">
        <title>Draft genome sequence of the Termite Coptotermes fromosanus.</title>
        <authorList>
            <person name="Itakura S."/>
            <person name="Yosikawa Y."/>
            <person name="Umezawa K."/>
        </authorList>
    </citation>
    <scope>NUCLEOTIDE SEQUENCE [LARGE SCALE GENOMIC DNA]</scope>
</reference>
<feature type="non-terminal residue" evidence="2">
    <location>
        <position position="364"/>
    </location>
</feature>
<dbReference type="PANTHER" id="PTHR19303">
    <property type="entry name" value="TRANSPOSON"/>
    <property type="match status" value="1"/>
</dbReference>
<feature type="domain" description="DDE-1" evidence="1">
    <location>
        <begin position="275"/>
        <end position="342"/>
    </location>
</feature>
<name>A0A6L2PW10_COPFO</name>
<dbReference type="GO" id="GO:0003677">
    <property type="term" value="F:DNA binding"/>
    <property type="evidence" value="ECO:0007669"/>
    <property type="project" value="TreeGrafter"/>
</dbReference>
<dbReference type="Proteomes" id="UP000502823">
    <property type="component" value="Unassembled WGS sequence"/>
</dbReference>
<comment type="caution">
    <text evidence="2">The sequence shown here is derived from an EMBL/GenBank/DDBJ whole genome shotgun (WGS) entry which is preliminary data.</text>
</comment>
<protein>
    <recommendedName>
        <fullName evidence="1">DDE-1 domain-containing protein</fullName>
    </recommendedName>
</protein>
<keyword evidence="3" id="KW-1185">Reference proteome</keyword>
<evidence type="ECO:0000313" key="3">
    <source>
        <dbReference type="Proteomes" id="UP000502823"/>
    </source>
</evidence>
<dbReference type="EMBL" id="BLKM01000579">
    <property type="protein sequence ID" value="GFG35820.1"/>
    <property type="molecule type" value="Genomic_DNA"/>
</dbReference>
<organism evidence="2 3">
    <name type="scientific">Coptotermes formosanus</name>
    <name type="common">Formosan subterranean termite</name>
    <dbReference type="NCBI Taxonomy" id="36987"/>
    <lineage>
        <taxon>Eukaryota</taxon>
        <taxon>Metazoa</taxon>
        <taxon>Ecdysozoa</taxon>
        <taxon>Arthropoda</taxon>
        <taxon>Hexapoda</taxon>
        <taxon>Insecta</taxon>
        <taxon>Pterygota</taxon>
        <taxon>Neoptera</taxon>
        <taxon>Polyneoptera</taxon>
        <taxon>Dictyoptera</taxon>
        <taxon>Blattodea</taxon>
        <taxon>Blattoidea</taxon>
        <taxon>Termitoidae</taxon>
        <taxon>Rhinotermitidae</taxon>
        <taxon>Coptotermes</taxon>
    </lineage>
</organism>
<dbReference type="GO" id="GO:0005634">
    <property type="term" value="C:nucleus"/>
    <property type="evidence" value="ECO:0007669"/>
    <property type="project" value="TreeGrafter"/>
</dbReference>
<evidence type="ECO:0000259" key="1">
    <source>
        <dbReference type="Pfam" id="PF03184"/>
    </source>
</evidence>
<accession>A0A6L2PW10</accession>
<sequence>MVETHAKVVAKEQGNMNLGHLMHHTEVSERDVKLYSTKSVVPKMPCVYRYQSKLGKWEPENMAAALKEKHAKGQIGLSNRQTGKGATLSATTEDQLVRHLLLLDSRGFGLMVMDVRELAFKFTTMNKLSHRFSLEKKMAGYDWVYSFLKRNPKLSVRKTQRLSYARSNRLNKEVGKFFRHLSGTYKQLRLWDEPSRIFNAYETGLQLIFTPGKVMSAKGRKDVYHATTGEKGSTVTVMVCTNAAGQAVPPFVIMKGVRKRDAYSKGMPNGSVVQMSDSGRILLIVDGHSSHCKDPDVLDNASHLGVEILCLPPHSTRKCQPLDVSYFKSLKHFYNEACRNFICQHPGRRITKEDFGKLLKLAWD</sequence>
<dbReference type="Pfam" id="PF03184">
    <property type="entry name" value="DDE_1"/>
    <property type="match status" value="1"/>
</dbReference>
<dbReference type="InterPro" id="IPR050863">
    <property type="entry name" value="CenT-Element_Derived"/>
</dbReference>
<dbReference type="InParanoid" id="A0A6L2PW10"/>
<evidence type="ECO:0000313" key="2">
    <source>
        <dbReference type="EMBL" id="GFG35820.1"/>
    </source>
</evidence>